<name>A0A931FGF4_9ACTN</name>
<dbReference type="EMBL" id="JADPRT010000017">
    <property type="protein sequence ID" value="MBF9072573.1"/>
    <property type="molecule type" value="Genomic_DNA"/>
</dbReference>
<protein>
    <submittedName>
        <fullName evidence="2">Uncharacterized protein</fullName>
    </submittedName>
</protein>
<evidence type="ECO:0000313" key="3">
    <source>
        <dbReference type="Proteomes" id="UP000657385"/>
    </source>
</evidence>
<evidence type="ECO:0000256" key="1">
    <source>
        <dbReference type="SAM" id="MobiDB-lite"/>
    </source>
</evidence>
<dbReference type="AlphaFoldDB" id="A0A931FGF4"/>
<gene>
    <name evidence="2" type="ORF">I2501_31605</name>
</gene>
<feature type="compositionally biased region" description="Polar residues" evidence="1">
    <location>
        <begin position="1"/>
        <end position="13"/>
    </location>
</feature>
<reference evidence="2" key="1">
    <citation type="submission" date="2020-11" db="EMBL/GenBank/DDBJ databases">
        <title>Isolation and identification of active actinomycetes.</title>
        <authorList>
            <person name="Yu B."/>
        </authorList>
    </citation>
    <scope>NUCLEOTIDE SEQUENCE</scope>
    <source>
        <strain evidence="2">NEAU-YB345</strain>
    </source>
</reference>
<accession>A0A931FGF4</accession>
<dbReference type="RefSeq" id="WP_196197744.1">
    <property type="nucleotide sequence ID" value="NZ_JADPRT010000017.1"/>
</dbReference>
<comment type="caution">
    <text evidence="2">The sequence shown here is derived from an EMBL/GenBank/DDBJ whole genome shotgun (WGS) entry which is preliminary data.</text>
</comment>
<keyword evidence="3" id="KW-1185">Reference proteome</keyword>
<sequence>MANNTNPGNSSPTDGRGGPGRYSLLMPGNSAYFTPAGDLQQKWKGFCTALLTQIGTIQTRVENTSLDLQRAQTVLHNADTDSLTAADIWLILGDVMPGASTGTNPNLTPPPVTG</sequence>
<dbReference type="Proteomes" id="UP000657385">
    <property type="component" value="Unassembled WGS sequence"/>
</dbReference>
<evidence type="ECO:0000313" key="2">
    <source>
        <dbReference type="EMBL" id="MBF9072573.1"/>
    </source>
</evidence>
<organism evidence="2 3">
    <name type="scientific">Streptacidiphilus fuscans</name>
    <dbReference type="NCBI Taxonomy" id="2789292"/>
    <lineage>
        <taxon>Bacteria</taxon>
        <taxon>Bacillati</taxon>
        <taxon>Actinomycetota</taxon>
        <taxon>Actinomycetes</taxon>
        <taxon>Kitasatosporales</taxon>
        <taxon>Streptomycetaceae</taxon>
        <taxon>Streptacidiphilus</taxon>
    </lineage>
</organism>
<feature type="region of interest" description="Disordered" evidence="1">
    <location>
        <begin position="1"/>
        <end position="24"/>
    </location>
</feature>
<proteinExistence type="predicted"/>